<evidence type="ECO:0000313" key="2">
    <source>
        <dbReference type="EMBL" id="MET3615411.1"/>
    </source>
</evidence>
<proteinExistence type="predicted"/>
<name>A0ABV2J3U5_9HYPH</name>
<organism evidence="2 3">
    <name type="scientific">Rhizobium aquaticum</name>
    <dbReference type="NCBI Taxonomy" id="1549636"/>
    <lineage>
        <taxon>Bacteria</taxon>
        <taxon>Pseudomonadati</taxon>
        <taxon>Pseudomonadota</taxon>
        <taxon>Alphaproteobacteria</taxon>
        <taxon>Hyphomicrobiales</taxon>
        <taxon>Rhizobiaceae</taxon>
        <taxon>Rhizobium/Agrobacterium group</taxon>
        <taxon>Rhizobium</taxon>
    </lineage>
</organism>
<dbReference type="EC" id="1.6.5.2" evidence="2"/>
<evidence type="ECO:0000259" key="1">
    <source>
        <dbReference type="Pfam" id="PF13460"/>
    </source>
</evidence>
<dbReference type="Pfam" id="PF13460">
    <property type="entry name" value="NAD_binding_10"/>
    <property type="match status" value="1"/>
</dbReference>
<dbReference type="SUPFAM" id="SSF51735">
    <property type="entry name" value="NAD(P)-binding Rossmann-fold domains"/>
    <property type="match status" value="1"/>
</dbReference>
<dbReference type="InterPro" id="IPR052718">
    <property type="entry name" value="NmrA-type_oxidoreductase"/>
</dbReference>
<keyword evidence="3" id="KW-1185">Reference proteome</keyword>
<dbReference type="RefSeq" id="WP_354557888.1">
    <property type="nucleotide sequence ID" value="NZ_JBEPMB010000007.1"/>
</dbReference>
<dbReference type="InterPro" id="IPR016040">
    <property type="entry name" value="NAD(P)-bd_dom"/>
</dbReference>
<dbReference type="GO" id="GO:0003955">
    <property type="term" value="F:NAD(P)H dehydrogenase (quinone) activity"/>
    <property type="evidence" value="ECO:0007669"/>
    <property type="project" value="UniProtKB-EC"/>
</dbReference>
<sequence length="268" mass="28629">MILITGGSGQLATLVATEARARGLEIAVGSHRAASLDGKRRHTDFDSPETLDFSDVETLFLISAGYAEDDVVIRRHENAIAAAERAKVKHVVYTSLTGTGDHLGFALAHRWTEQRLKRSGIGFTILRNGLYAELIGALAKPENGVISAPFGHGAISSVARRDLADAAVTILSEPARHSGRTYELSGTESWTINDLARRIGAEYQPLTLSEKRLQLRQLPLLPFQPPMLMSIFSASAAGFLQSATTDLTALISSAPLTSLDVAAKAAVA</sequence>
<keyword evidence="2" id="KW-0560">Oxidoreductase</keyword>
<dbReference type="PANTHER" id="PTHR47129">
    <property type="entry name" value="QUINONE OXIDOREDUCTASE 2"/>
    <property type="match status" value="1"/>
</dbReference>
<dbReference type="GO" id="GO:0016787">
    <property type="term" value="F:hydrolase activity"/>
    <property type="evidence" value="ECO:0007669"/>
    <property type="project" value="UniProtKB-KW"/>
</dbReference>
<dbReference type="Gene3D" id="3.90.25.10">
    <property type="entry name" value="UDP-galactose 4-epimerase, domain 1"/>
    <property type="match status" value="1"/>
</dbReference>
<dbReference type="Gene3D" id="3.40.50.720">
    <property type="entry name" value="NAD(P)-binding Rossmann-like Domain"/>
    <property type="match status" value="1"/>
</dbReference>
<feature type="domain" description="NAD(P)-binding" evidence="1">
    <location>
        <begin position="6"/>
        <end position="174"/>
    </location>
</feature>
<evidence type="ECO:0000313" key="3">
    <source>
        <dbReference type="Proteomes" id="UP001549047"/>
    </source>
</evidence>
<keyword evidence="2" id="KW-0378">Hydrolase</keyword>
<dbReference type="EMBL" id="JBEPMB010000007">
    <property type="protein sequence ID" value="MET3615411.1"/>
    <property type="molecule type" value="Genomic_DNA"/>
</dbReference>
<accession>A0ABV2J3U5</accession>
<dbReference type="PANTHER" id="PTHR47129:SF1">
    <property type="entry name" value="NMRA-LIKE DOMAIN-CONTAINING PROTEIN"/>
    <property type="match status" value="1"/>
</dbReference>
<comment type="caution">
    <text evidence="2">The sequence shown here is derived from an EMBL/GenBank/DDBJ whole genome shotgun (WGS) entry which is preliminary data.</text>
</comment>
<dbReference type="Proteomes" id="UP001549047">
    <property type="component" value="Unassembled WGS sequence"/>
</dbReference>
<reference evidence="2 3" key="1">
    <citation type="submission" date="2024-06" db="EMBL/GenBank/DDBJ databases">
        <title>Genomic Encyclopedia of Type Strains, Phase IV (KMG-IV): sequencing the most valuable type-strain genomes for metagenomic binning, comparative biology and taxonomic classification.</title>
        <authorList>
            <person name="Goeker M."/>
        </authorList>
    </citation>
    <scope>NUCLEOTIDE SEQUENCE [LARGE SCALE GENOMIC DNA]</scope>
    <source>
        <strain evidence="2 3">DSM 29780</strain>
    </source>
</reference>
<protein>
    <submittedName>
        <fullName evidence="2">NAD(P)H dehydrogenase (Quinone)</fullName>
        <ecNumber evidence="2">1.6.5.2</ecNumber>
    </submittedName>
</protein>
<dbReference type="InterPro" id="IPR036291">
    <property type="entry name" value="NAD(P)-bd_dom_sf"/>
</dbReference>
<gene>
    <name evidence="2" type="ORF">ABID16_003755</name>
</gene>